<proteinExistence type="predicted"/>
<dbReference type="Proteomes" id="UP000676246">
    <property type="component" value="Unassembled WGS sequence"/>
</dbReference>
<evidence type="ECO:0000259" key="4">
    <source>
        <dbReference type="SMART" id="SM00702"/>
    </source>
</evidence>
<keyword evidence="6" id="KW-1185">Reference proteome</keyword>
<dbReference type="EMBL" id="JAGQDD010000001">
    <property type="protein sequence ID" value="MBQ0928923.1"/>
    <property type="molecule type" value="Genomic_DNA"/>
</dbReference>
<keyword evidence="3" id="KW-0560">Oxidoreductase</keyword>
<feature type="domain" description="Prolyl 4-hydroxylase alpha subunit" evidence="4">
    <location>
        <begin position="13"/>
        <end position="230"/>
    </location>
</feature>
<evidence type="ECO:0000313" key="6">
    <source>
        <dbReference type="Proteomes" id="UP000676246"/>
    </source>
</evidence>
<dbReference type="GO" id="GO:0031418">
    <property type="term" value="F:L-ascorbic acid binding"/>
    <property type="evidence" value="ECO:0007669"/>
    <property type="project" value="InterPro"/>
</dbReference>
<name>A0A941BF13_9BURK</name>
<organism evidence="5 6">
    <name type="scientific">Ideonella alba</name>
    <dbReference type="NCBI Taxonomy" id="2824118"/>
    <lineage>
        <taxon>Bacteria</taxon>
        <taxon>Pseudomonadati</taxon>
        <taxon>Pseudomonadota</taxon>
        <taxon>Betaproteobacteria</taxon>
        <taxon>Burkholderiales</taxon>
        <taxon>Sphaerotilaceae</taxon>
        <taxon>Ideonella</taxon>
    </lineage>
</organism>
<protein>
    <submittedName>
        <fullName evidence="5">2OG-Fe(II) oxygenase</fullName>
    </submittedName>
</protein>
<comment type="caution">
    <text evidence="5">The sequence shown here is derived from an EMBL/GenBank/DDBJ whole genome shotgun (WGS) entry which is preliminary data.</text>
</comment>
<evidence type="ECO:0000313" key="5">
    <source>
        <dbReference type="EMBL" id="MBQ0928923.1"/>
    </source>
</evidence>
<dbReference type="GO" id="GO:0005506">
    <property type="term" value="F:iron ion binding"/>
    <property type="evidence" value="ECO:0007669"/>
    <property type="project" value="InterPro"/>
</dbReference>
<dbReference type="AlphaFoldDB" id="A0A941BF13"/>
<sequence length="240" mass="26810">MSAEPLPPTPTTDFIAVIDDALDPAFCRALIERFEASPHRHPGRTGAGVDTAKKISTDLHLGEHADWQAPLQALLQTVRRHLRDYLRQHHFALIAPVTLTVRHPATGQPVALGHDNFDEVGAPIAGELMGAVFRIGGVQLQKYDAGLGNYNYWHCEVYPEPGHEAVHRTLLWMVYLNDVAEGGETDFYYQRRSVQPRAGRMVIAPAYFTHTHRGRTPVSGDKYIVTSWLLMARPEQLYGA</sequence>
<dbReference type="GO" id="GO:0016705">
    <property type="term" value="F:oxidoreductase activity, acting on paired donors, with incorporation or reduction of molecular oxygen"/>
    <property type="evidence" value="ECO:0007669"/>
    <property type="project" value="InterPro"/>
</dbReference>
<dbReference type="Gene3D" id="2.60.120.620">
    <property type="entry name" value="q2cbj1_9rhob like domain"/>
    <property type="match status" value="1"/>
</dbReference>
<dbReference type="SMART" id="SM00702">
    <property type="entry name" value="P4Hc"/>
    <property type="match status" value="1"/>
</dbReference>
<gene>
    <name evidence="5" type="ORF">KAK03_00395</name>
</gene>
<dbReference type="RefSeq" id="WP_210851040.1">
    <property type="nucleotide sequence ID" value="NZ_JAGQDD010000001.1"/>
</dbReference>
<comment type="cofactor">
    <cofactor evidence="1">
        <name>L-ascorbate</name>
        <dbReference type="ChEBI" id="CHEBI:38290"/>
    </cofactor>
</comment>
<dbReference type="InterPro" id="IPR006620">
    <property type="entry name" value="Pro_4_hyd_alph"/>
</dbReference>
<evidence type="ECO:0000256" key="2">
    <source>
        <dbReference type="ARBA" id="ARBA00022964"/>
    </source>
</evidence>
<reference evidence="5 6" key="1">
    <citation type="submission" date="2021-04" db="EMBL/GenBank/DDBJ databases">
        <title>The genome sequence of Ideonella sp. 3Y2.</title>
        <authorList>
            <person name="Liu Y."/>
        </authorList>
    </citation>
    <scope>NUCLEOTIDE SEQUENCE [LARGE SCALE GENOMIC DNA]</scope>
    <source>
        <strain evidence="5 6">3Y2</strain>
    </source>
</reference>
<evidence type="ECO:0000256" key="1">
    <source>
        <dbReference type="ARBA" id="ARBA00001961"/>
    </source>
</evidence>
<evidence type="ECO:0000256" key="3">
    <source>
        <dbReference type="ARBA" id="ARBA00023002"/>
    </source>
</evidence>
<keyword evidence="2" id="KW-0223">Dioxygenase</keyword>
<accession>A0A941BF13</accession>
<dbReference type="GO" id="GO:0051213">
    <property type="term" value="F:dioxygenase activity"/>
    <property type="evidence" value="ECO:0007669"/>
    <property type="project" value="UniProtKB-KW"/>
</dbReference>
<dbReference type="InterPro" id="IPR044862">
    <property type="entry name" value="Pro_4_hyd_alph_FE2OG_OXY"/>
</dbReference>
<dbReference type="Pfam" id="PF13640">
    <property type="entry name" value="2OG-FeII_Oxy_3"/>
    <property type="match status" value="1"/>
</dbReference>